<dbReference type="AlphaFoldDB" id="A0A3M4TWS0"/>
<comment type="caution">
    <text evidence="2">The sequence shown here is derived from an EMBL/GenBank/DDBJ whole genome shotgun (WGS) entry which is preliminary data.</text>
</comment>
<evidence type="ECO:0000313" key="2">
    <source>
        <dbReference type="EMBL" id="RMU10368.1"/>
    </source>
</evidence>
<feature type="compositionally biased region" description="Basic and acidic residues" evidence="1">
    <location>
        <begin position="13"/>
        <end position="32"/>
    </location>
</feature>
<dbReference type="Proteomes" id="UP000274212">
    <property type="component" value="Unassembled WGS sequence"/>
</dbReference>
<evidence type="ECO:0000256" key="1">
    <source>
        <dbReference type="SAM" id="MobiDB-lite"/>
    </source>
</evidence>
<name>A0A3M4TWS0_9PSED</name>
<proteinExistence type="predicted"/>
<feature type="non-terminal residue" evidence="2">
    <location>
        <position position="162"/>
    </location>
</feature>
<dbReference type="EMBL" id="RBTT01000101">
    <property type="protein sequence ID" value="RMU10368.1"/>
    <property type="molecule type" value="Genomic_DNA"/>
</dbReference>
<feature type="region of interest" description="Disordered" evidence="1">
    <location>
        <begin position="1"/>
        <end position="40"/>
    </location>
</feature>
<feature type="compositionally biased region" description="Polar residues" evidence="1">
    <location>
        <begin position="79"/>
        <end position="93"/>
    </location>
</feature>
<sequence length="162" mass="18670">MGQRLRCTRGTKPAHDRRFQPCRAHDRDDQHRPVRQPGQPVLRQQHRDLAERAIHVDPAATAELRKRLRQTTPDADAGQVSTENRTQSVQNGIPTRSMGTMVLSRTSGHSHAEQAPERLSFPRVVMHFVTLRVTRRFCGFRWIEIRLRSPFRPSATYFDGAK</sequence>
<protein>
    <submittedName>
        <fullName evidence="2">Uncharacterized protein</fullName>
    </submittedName>
</protein>
<gene>
    <name evidence="2" type="ORF">ALP36_05542</name>
</gene>
<evidence type="ECO:0000313" key="3">
    <source>
        <dbReference type="Proteomes" id="UP000274212"/>
    </source>
</evidence>
<accession>A0A3M4TWS0</accession>
<reference evidence="2 3" key="1">
    <citation type="submission" date="2018-08" db="EMBL/GenBank/DDBJ databases">
        <title>Recombination of ecologically and evolutionarily significant loci maintains genetic cohesion in the Pseudomonas syringae species complex.</title>
        <authorList>
            <person name="Dillon M."/>
            <person name="Thakur S."/>
            <person name="Almeida R.N.D."/>
            <person name="Weir B.S."/>
            <person name="Guttman D.S."/>
        </authorList>
    </citation>
    <scope>NUCLEOTIDE SEQUENCE [LARGE SCALE GENOMIC DNA]</scope>
    <source>
        <strain evidence="2 3">ICMP 9829</strain>
    </source>
</reference>
<organism evidence="2 3">
    <name type="scientific">Pseudomonas syringae pv. coriandricola</name>
    <dbReference type="NCBI Taxonomy" id="264453"/>
    <lineage>
        <taxon>Bacteria</taxon>
        <taxon>Pseudomonadati</taxon>
        <taxon>Pseudomonadota</taxon>
        <taxon>Gammaproteobacteria</taxon>
        <taxon>Pseudomonadales</taxon>
        <taxon>Pseudomonadaceae</taxon>
        <taxon>Pseudomonas</taxon>
    </lineage>
</organism>
<feature type="region of interest" description="Disordered" evidence="1">
    <location>
        <begin position="69"/>
        <end position="93"/>
    </location>
</feature>